<dbReference type="EMBL" id="CP032828">
    <property type="protein sequence ID" value="AYJ85505.1"/>
    <property type="molecule type" value="Genomic_DNA"/>
</dbReference>
<organism evidence="1 2">
    <name type="scientific">Sphingomonas paeninsulae</name>
    <dbReference type="NCBI Taxonomy" id="2319844"/>
    <lineage>
        <taxon>Bacteria</taxon>
        <taxon>Pseudomonadati</taxon>
        <taxon>Pseudomonadota</taxon>
        <taxon>Alphaproteobacteria</taxon>
        <taxon>Sphingomonadales</taxon>
        <taxon>Sphingomonadaceae</taxon>
        <taxon>Sphingomonas</taxon>
    </lineage>
</organism>
<gene>
    <name evidence="1" type="ORF">D3Y57_04995</name>
</gene>
<sequence length="308" mass="33391">MPAAPEWWREAGDPVLATLVQQGLAFNQEITCRVSGLRRYDLQVAQEAKWIGARLDHLLGADQKAPAEARANAREERVQRVVVRRAHLARQIALAYVEVRRLQEEVTLRSGLRYQYKDNAEVAQFRREAGLVSAIDGALARSQDQAAEGELGFAQSRLSDAISQLAGMIGDTPEALAGKLGTPGTILTSPIDLLATTDPGNPRRVALADDVAREARLAKALEDARRTVRDARGAYRQGAGEFATLYVAEAAVTAVNLAFVNARASRVMATLDLWSEQDPAWARKGLAPTVAAEPPTKDETITVTADCD</sequence>
<dbReference type="SUPFAM" id="SSF56954">
    <property type="entry name" value="Outer membrane efflux proteins (OEP)"/>
    <property type="match status" value="1"/>
</dbReference>
<evidence type="ECO:0000313" key="2">
    <source>
        <dbReference type="Proteomes" id="UP000276254"/>
    </source>
</evidence>
<evidence type="ECO:0000313" key="1">
    <source>
        <dbReference type="EMBL" id="AYJ85505.1"/>
    </source>
</evidence>
<proteinExistence type="predicted"/>
<accession>A0A494TK57</accession>
<protein>
    <submittedName>
        <fullName evidence="1">RND transporter</fullName>
    </submittedName>
</protein>
<geneLocation type="plasmid" evidence="1">
    <name>unnamed1</name>
</geneLocation>
<name>A0A494TK57_SPHPE</name>
<dbReference type="Gene3D" id="1.20.1600.10">
    <property type="entry name" value="Outer membrane efflux proteins (OEP)"/>
    <property type="match status" value="1"/>
</dbReference>
<dbReference type="AlphaFoldDB" id="A0A494TK57"/>
<keyword evidence="1" id="KW-0614">Plasmid</keyword>
<dbReference type="KEGG" id="spha:D3Y57_04995"/>
<dbReference type="Proteomes" id="UP000276254">
    <property type="component" value="Plasmid unnamed1"/>
</dbReference>
<reference evidence="1 2" key="1">
    <citation type="submission" date="2018-09" db="EMBL/GenBank/DDBJ databases">
        <title>Sphingomonas peninsula sp. nov., isolated from fildes peninsula, Antarctic soil.</title>
        <authorList>
            <person name="Yingchao G."/>
        </authorList>
    </citation>
    <scope>NUCLEOTIDE SEQUENCE [LARGE SCALE GENOMIC DNA]</scope>
    <source>
        <strain evidence="1 2">YZ-8</strain>
        <plasmid evidence="1 2">unnamed1</plasmid>
    </source>
</reference>
<keyword evidence="2" id="KW-1185">Reference proteome</keyword>
<dbReference type="OrthoDB" id="7494745at2"/>